<evidence type="ECO:0000313" key="2">
    <source>
        <dbReference type="Proteomes" id="UP000239757"/>
    </source>
</evidence>
<gene>
    <name evidence="1" type="ORF">GOBAR_AA26795</name>
</gene>
<sequence>MESMVMVSAISTEGCRELLGIGDMGKERTSLSTPMMAKASTAWAPIARDGQGSSSGSGYQLFSIMVTNGEGYHQMRLSHECCTLGFPITLLLLWVMRQARRLAPIMASLGQLDQANSSGHAMASLG</sequence>
<protein>
    <submittedName>
        <fullName evidence="1">Uncharacterized protein</fullName>
    </submittedName>
</protein>
<dbReference type="AlphaFoldDB" id="A0A2P5WS45"/>
<dbReference type="EMBL" id="KZ666697">
    <property type="protein sequence ID" value="PPR93877.1"/>
    <property type="molecule type" value="Genomic_DNA"/>
</dbReference>
<evidence type="ECO:0000313" key="1">
    <source>
        <dbReference type="EMBL" id="PPR93877.1"/>
    </source>
</evidence>
<proteinExistence type="predicted"/>
<name>A0A2P5WS45_GOSBA</name>
<reference evidence="1 2" key="1">
    <citation type="submission" date="2015-01" db="EMBL/GenBank/DDBJ databases">
        <title>Genome of allotetraploid Gossypium barbadense reveals genomic plasticity and fiber elongation in cotton evolution.</title>
        <authorList>
            <person name="Chen X."/>
            <person name="Liu X."/>
            <person name="Zhao B."/>
            <person name="Zheng H."/>
            <person name="Hu Y."/>
            <person name="Lu G."/>
            <person name="Yang C."/>
            <person name="Chen J."/>
            <person name="Shan C."/>
            <person name="Zhang L."/>
            <person name="Zhou Y."/>
            <person name="Wang L."/>
            <person name="Guo W."/>
            <person name="Bai Y."/>
            <person name="Ruan J."/>
            <person name="Shangguan X."/>
            <person name="Mao Y."/>
            <person name="Jiang J."/>
            <person name="Zhu Y."/>
            <person name="Lei J."/>
            <person name="Kang H."/>
            <person name="Chen S."/>
            <person name="He X."/>
            <person name="Wang R."/>
            <person name="Wang Y."/>
            <person name="Chen J."/>
            <person name="Wang L."/>
            <person name="Yu S."/>
            <person name="Wang B."/>
            <person name="Wei J."/>
            <person name="Song S."/>
            <person name="Lu X."/>
            <person name="Gao Z."/>
            <person name="Gu W."/>
            <person name="Deng X."/>
            <person name="Ma D."/>
            <person name="Wang S."/>
            <person name="Liang W."/>
            <person name="Fang L."/>
            <person name="Cai C."/>
            <person name="Zhu X."/>
            <person name="Zhou B."/>
            <person name="Zhang Y."/>
            <person name="Chen Z."/>
            <person name="Xu S."/>
            <person name="Zhu R."/>
            <person name="Wang S."/>
            <person name="Zhang T."/>
            <person name="Zhao G."/>
        </authorList>
    </citation>
    <scope>NUCLEOTIDE SEQUENCE [LARGE SCALE GENOMIC DNA]</scope>
    <source>
        <strain evidence="2">cv. Xinhai21</strain>
        <tissue evidence="1">Leaf</tissue>
    </source>
</reference>
<organism evidence="1 2">
    <name type="scientific">Gossypium barbadense</name>
    <name type="common">Sea Island cotton</name>
    <name type="synonym">Hibiscus barbadensis</name>
    <dbReference type="NCBI Taxonomy" id="3634"/>
    <lineage>
        <taxon>Eukaryota</taxon>
        <taxon>Viridiplantae</taxon>
        <taxon>Streptophyta</taxon>
        <taxon>Embryophyta</taxon>
        <taxon>Tracheophyta</taxon>
        <taxon>Spermatophyta</taxon>
        <taxon>Magnoliopsida</taxon>
        <taxon>eudicotyledons</taxon>
        <taxon>Gunneridae</taxon>
        <taxon>Pentapetalae</taxon>
        <taxon>rosids</taxon>
        <taxon>malvids</taxon>
        <taxon>Malvales</taxon>
        <taxon>Malvaceae</taxon>
        <taxon>Malvoideae</taxon>
        <taxon>Gossypium</taxon>
    </lineage>
</organism>
<accession>A0A2P5WS45</accession>
<dbReference type="Proteomes" id="UP000239757">
    <property type="component" value="Unassembled WGS sequence"/>
</dbReference>